<dbReference type="EMBL" id="ACJN02000002">
    <property type="protein sequence ID" value="EFI34726.1"/>
    <property type="molecule type" value="Genomic_DNA"/>
</dbReference>
<organism evidence="1 2">
    <name type="scientific">Desulfonatronospira thiodismutans ASO3-1</name>
    <dbReference type="NCBI Taxonomy" id="555779"/>
    <lineage>
        <taxon>Bacteria</taxon>
        <taxon>Pseudomonadati</taxon>
        <taxon>Thermodesulfobacteriota</taxon>
        <taxon>Desulfovibrionia</taxon>
        <taxon>Desulfovibrionales</taxon>
        <taxon>Desulfonatronovibrionaceae</taxon>
        <taxon>Desulfonatronospira</taxon>
    </lineage>
</organism>
<reference evidence="1" key="1">
    <citation type="submission" date="2010-05" db="EMBL/GenBank/DDBJ databases">
        <title>The draft genome of Desulfonatronospira thiodismutans ASO3-1.</title>
        <authorList>
            <consortium name="US DOE Joint Genome Institute (JGI-PGF)"/>
            <person name="Lucas S."/>
            <person name="Copeland A."/>
            <person name="Lapidus A."/>
            <person name="Cheng J.-F."/>
            <person name="Bruce D."/>
            <person name="Goodwin L."/>
            <person name="Pitluck S."/>
            <person name="Chertkov O."/>
            <person name="Brettin T."/>
            <person name="Detter J.C."/>
            <person name="Han C."/>
            <person name="Land M.L."/>
            <person name="Hauser L."/>
            <person name="Kyrpides N."/>
            <person name="Mikhailova N."/>
            <person name="Muyzer G."/>
            <person name="Woyke T."/>
        </authorList>
    </citation>
    <scope>NUCLEOTIDE SEQUENCE [LARGE SCALE GENOMIC DNA]</scope>
    <source>
        <strain evidence="1">ASO3-1</strain>
    </source>
</reference>
<dbReference type="RefSeq" id="WP_008870044.1">
    <property type="nucleotide sequence ID" value="NZ_ACJN02000002.1"/>
</dbReference>
<gene>
    <name evidence="1" type="ORF">Dthio_PD2099</name>
</gene>
<evidence type="ECO:0000313" key="1">
    <source>
        <dbReference type="EMBL" id="EFI34726.1"/>
    </source>
</evidence>
<evidence type="ECO:0000313" key="2">
    <source>
        <dbReference type="Proteomes" id="UP000005496"/>
    </source>
</evidence>
<accession>D6SPQ0</accession>
<comment type="caution">
    <text evidence="1">The sequence shown here is derived from an EMBL/GenBank/DDBJ whole genome shotgun (WGS) entry which is preliminary data.</text>
</comment>
<sequence>MFTDAIELNLKLTISQKSVDIAAGNVKLWELDLHNWGFTGRAEFAVSLVHEDDSLFELFTGSETVQVELKFKPYYIPEGTSVEYVELKGLVTHKAITAEQTIERGPLKGNPVVYRMYEIFFVDPAQAVWKCHRPLELMTDKSVKDLLQAHKTSRINLNFQWKVLNEKLPMLALYLGSEAGKADFYDFVMWYVDTRNGIWSFDASKNSYTLSETKDTEGEPDNLNKDAVQSLRMDFPEPPRERLRLLNSFAENPQTKKIENKLAMEGITRDILVNYPVTSDLNNREALEKKRQKIREHELLLYFSSYPMLCLIPGKFLKLEKGLWSENLYTTGKTYRIRSLHIKAGATDANPDSDRDMPFNRYEMEMCSRLETKDETWQELPEYVPPAYPVYLEGLVVSEHGDKDEETYQIHEDSKTSQRYYKVKIPLLNNQELLMPFMPLIQSGHFYFPVYKGARVLVALEFDHATMAGCLDWRGEAQVPADTQGNRIMMGKTPTSRTAISHVYQDNLPVFAMERQEEKDTESITFSQGRLVIQTSEKKG</sequence>
<dbReference type="eggNOG" id="ENOG5033T1P">
    <property type="taxonomic scope" value="Bacteria"/>
</dbReference>
<dbReference type="AlphaFoldDB" id="D6SPQ0"/>
<proteinExistence type="predicted"/>
<keyword evidence="2" id="KW-1185">Reference proteome</keyword>
<dbReference type="OrthoDB" id="5409627at2"/>
<dbReference type="Proteomes" id="UP000005496">
    <property type="component" value="Unassembled WGS sequence"/>
</dbReference>
<name>D6SPQ0_9BACT</name>
<protein>
    <submittedName>
        <fullName evidence="1">Uncharacterized protein</fullName>
    </submittedName>
</protein>